<gene>
    <name evidence="3" type="ORF">FB45DRAFT_916291</name>
</gene>
<keyword evidence="4" id="KW-1185">Reference proteome</keyword>
<proteinExistence type="predicted"/>
<sequence length="305" mass="33356">MALPRTTLIIIICVASAVVGTILLLVLYRLFLHRPPAPVPLPPKQELARYREQSTHGLWHDPHALSVPSLQFAASKSSLTYPDSPGRHPVRNPSFIMSESPSEDMSQLGTPQMEPSALQIPHLPFDTSSTSLSTSESSPSDSSHPHSRSPSSSTRPKRRGRPLSVGSTSSSALSRNTGRHQGSPHGPFSQVQIVLPAPLAFSESSRPSVVDQWTPRVVRSEQRRSSSSSEPRKSTSLSQPPINAWHTQRAASASNDYIPPPVPRIPEQWKSSPDSSERTGEMPPPVDRPPGQRRLQRRSRSTTAV</sequence>
<protein>
    <submittedName>
        <fullName evidence="3">Uncharacterized protein</fullName>
    </submittedName>
</protein>
<feature type="compositionally biased region" description="Polar residues" evidence="1">
    <location>
        <begin position="239"/>
        <end position="255"/>
    </location>
</feature>
<feature type="compositionally biased region" description="Low complexity" evidence="1">
    <location>
        <begin position="127"/>
        <end position="154"/>
    </location>
</feature>
<dbReference type="AlphaFoldDB" id="A0AAD7BTY4"/>
<feature type="transmembrane region" description="Helical" evidence="2">
    <location>
        <begin position="6"/>
        <end position="28"/>
    </location>
</feature>
<feature type="region of interest" description="Disordered" evidence="1">
    <location>
        <begin position="203"/>
        <end position="305"/>
    </location>
</feature>
<dbReference type="Proteomes" id="UP001221142">
    <property type="component" value="Unassembled WGS sequence"/>
</dbReference>
<feature type="region of interest" description="Disordered" evidence="1">
    <location>
        <begin position="77"/>
        <end position="189"/>
    </location>
</feature>
<accession>A0AAD7BTY4</accession>
<feature type="compositionally biased region" description="Polar residues" evidence="1">
    <location>
        <begin position="95"/>
        <end position="110"/>
    </location>
</feature>
<dbReference type="EMBL" id="JARKIF010000009">
    <property type="protein sequence ID" value="KAJ7630694.1"/>
    <property type="molecule type" value="Genomic_DNA"/>
</dbReference>
<evidence type="ECO:0000256" key="1">
    <source>
        <dbReference type="SAM" id="MobiDB-lite"/>
    </source>
</evidence>
<evidence type="ECO:0000256" key="2">
    <source>
        <dbReference type="SAM" id="Phobius"/>
    </source>
</evidence>
<feature type="compositionally biased region" description="Low complexity" evidence="1">
    <location>
        <begin position="225"/>
        <end position="238"/>
    </location>
</feature>
<evidence type="ECO:0000313" key="3">
    <source>
        <dbReference type="EMBL" id="KAJ7630694.1"/>
    </source>
</evidence>
<organism evidence="3 4">
    <name type="scientific">Roridomyces roridus</name>
    <dbReference type="NCBI Taxonomy" id="1738132"/>
    <lineage>
        <taxon>Eukaryota</taxon>
        <taxon>Fungi</taxon>
        <taxon>Dikarya</taxon>
        <taxon>Basidiomycota</taxon>
        <taxon>Agaricomycotina</taxon>
        <taxon>Agaricomycetes</taxon>
        <taxon>Agaricomycetidae</taxon>
        <taxon>Agaricales</taxon>
        <taxon>Marasmiineae</taxon>
        <taxon>Mycenaceae</taxon>
        <taxon>Roridomyces</taxon>
    </lineage>
</organism>
<keyword evidence="2" id="KW-1133">Transmembrane helix</keyword>
<keyword evidence="2" id="KW-0812">Transmembrane</keyword>
<reference evidence="3" key="1">
    <citation type="submission" date="2023-03" db="EMBL/GenBank/DDBJ databases">
        <title>Massive genome expansion in bonnet fungi (Mycena s.s.) driven by repeated elements and novel gene families across ecological guilds.</title>
        <authorList>
            <consortium name="Lawrence Berkeley National Laboratory"/>
            <person name="Harder C.B."/>
            <person name="Miyauchi S."/>
            <person name="Viragh M."/>
            <person name="Kuo A."/>
            <person name="Thoen E."/>
            <person name="Andreopoulos B."/>
            <person name="Lu D."/>
            <person name="Skrede I."/>
            <person name="Drula E."/>
            <person name="Henrissat B."/>
            <person name="Morin E."/>
            <person name="Kohler A."/>
            <person name="Barry K."/>
            <person name="LaButti K."/>
            <person name="Morin E."/>
            <person name="Salamov A."/>
            <person name="Lipzen A."/>
            <person name="Mereny Z."/>
            <person name="Hegedus B."/>
            <person name="Baldrian P."/>
            <person name="Stursova M."/>
            <person name="Weitz H."/>
            <person name="Taylor A."/>
            <person name="Grigoriev I.V."/>
            <person name="Nagy L.G."/>
            <person name="Martin F."/>
            <person name="Kauserud H."/>
        </authorList>
    </citation>
    <scope>NUCLEOTIDE SEQUENCE</scope>
    <source>
        <strain evidence="3">9284</strain>
    </source>
</reference>
<feature type="compositionally biased region" description="Basic residues" evidence="1">
    <location>
        <begin position="294"/>
        <end position="305"/>
    </location>
</feature>
<name>A0AAD7BTY4_9AGAR</name>
<comment type="caution">
    <text evidence="3">The sequence shown here is derived from an EMBL/GenBank/DDBJ whole genome shotgun (WGS) entry which is preliminary data.</text>
</comment>
<keyword evidence="2" id="KW-0472">Membrane</keyword>
<feature type="compositionally biased region" description="Low complexity" evidence="1">
    <location>
        <begin position="164"/>
        <end position="174"/>
    </location>
</feature>
<evidence type="ECO:0000313" key="4">
    <source>
        <dbReference type="Proteomes" id="UP001221142"/>
    </source>
</evidence>